<name>A0A6A5T886_9PLEO</name>
<dbReference type="Proteomes" id="UP000800035">
    <property type="component" value="Unassembled WGS sequence"/>
</dbReference>
<sequence>MCRRSPLGTGFCKSHAYVVVAIITREPRLLTCLPAYLSSLICLLIDTWGACVFQSVCFLCCLCAIELCFATLASSRWLQKWAYRGARPSQCTGSSANNNYIVGPMDRAYRSSVSPSSSSPSIYCLEASRGPEDGPGSATVGGRAPDIPSQSRSEDERLEDLGEDVYCRTPGVYQW</sequence>
<evidence type="ECO:0000256" key="1">
    <source>
        <dbReference type="SAM" id="MobiDB-lite"/>
    </source>
</evidence>
<proteinExistence type="predicted"/>
<evidence type="ECO:0000313" key="2">
    <source>
        <dbReference type="EMBL" id="KAF1948440.1"/>
    </source>
</evidence>
<dbReference type="EMBL" id="ML977058">
    <property type="protein sequence ID" value="KAF1948440.1"/>
    <property type="molecule type" value="Genomic_DNA"/>
</dbReference>
<accession>A0A6A5T886</accession>
<reference evidence="2" key="1">
    <citation type="journal article" date="2020" name="Stud. Mycol.">
        <title>101 Dothideomycetes genomes: a test case for predicting lifestyles and emergence of pathogens.</title>
        <authorList>
            <person name="Haridas S."/>
            <person name="Albert R."/>
            <person name="Binder M."/>
            <person name="Bloem J."/>
            <person name="Labutti K."/>
            <person name="Salamov A."/>
            <person name="Andreopoulos B."/>
            <person name="Baker S."/>
            <person name="Barry K."/>
            <person name="Bills G."/>
            <person name="Bluhm B."/>
            <person name="Cannon C."/>
            <person name="Castanera R."/>
            <person name="Culley D."/>
            <person name="Daum C."/>
            <person name="Ezra D."/>
            <person name="Gonzalez J."/>
            <person name="Henrissat B."/>
            <person name="Kuo A."/>
            <person name="Liang C."/>
            <person name="Lipzen A."/>
            <person name="Lutzoni F."/>
            <person name="Magnuson J."/>
            <person name="Mondo S."/>
            <person name="Nolan M."/>
            <person name="Ohm R."/>
            <person name="Pangilinan J."/>
            <person name="Park H.-J."/>
            <person name="Ramirez L."/>
            <person name="Alfaro M."/>
            <person name="Sun H."/>
            <person name="Tritt A."/>
            <person name="Yoshinaga Y."/>
            <person name="Zwiers L.-H."/>
            <person name="Turgeon B."/>
            <person name="Goodwin S."/>
            <person name="Spatafora J."/>
            <person name="Crous P."/>
            <person name="Grigoriev I."/>
        </authorList>
    </citation>
    <scope>NUCLEOTIDE SEQUENCE</scope>
    <source>
        <strain evidence="2">CBS 675.92</strain>
    </source>
</reference>
<protein>
    <submittedName>
        <fullName evidence="2">Uncharacterized protein</fullName>
    </submittedName>
</protein>
<keyword evidence="3" id="KW-1185">Reference proteome</keyword>
<organism evidence="2 3">
    <name type="scientific">Byssothecium circinans</name>
    <dbReference type="NCBI Taxonomy" id="147558"/>
    <lineage>
        <taxon>Eukaryota</taxon>
        <taxon>Fungi</taxon>
        <taxon>Dikarya</taxon>
        <taxon>Ascomycota</taxon>
        <taxon>Pezizomycotina</taxon>
        <taxon>Dothideomycetes</taxon>
        <taxon>Pleosporomycetidae</taxon>
        <taxon>Pleosporales</taxon>
        <taxon>Massarineae</taxon>
        <taxon>Massarinaceae</taxon>
        <taxon>Byssothecium</taxon>
    </lineage>
</organism>
<feature type="region of interest" description="Disordered" evidence="1">
    <location>
        <begin position="127"/>
        <end position="162"/>
    </location>
</feature>
<gene>
    <name evidence="2" type="ORF">CC80DRAFT_315570</name>
</gene>
<dbReference type="AlphaFoldDB" id="A0A6A5T886"/>
<evidence type="ECO:0000313" key="3">
    <source>
        <dbReference type="Proteomes" id="UP000800035"/>
    </source>
</evidence>